<proteinExistence type="predicted"/>
<keyword evidence="6" id="KW-0238">DNA-binding</keyword>
<name>A0ABT1J7P9_9ACTN</name>
<evidence type="ECO:0000313" key="7">
    <source>
        <dbReference type="Proteomes" id="UP001206483"/>
    </source>
</evidence>
<feature type="domain" description="HTH luxR-type" evidence="5">
    <location>
        <begin position="843"/>
        <end position="900"/>
    </location>
</feature>
<evidence type="ECO:0000259" key="4">
    <source>
        <dbReference type="SMART" id="SM00382"/>
    </source>
</evidence>
<keyword evidence="2" id="KW-0067">ATP-binding</keyword>
<dbReference type="SMART" id="SM00421">
    <property type="entry name" value="HTH_LUXR"/>
    <property type="match status" value="1"/>
</dbReference>
<dbReference type="RefSeq" id="WP_253803394.1">
    <property type="nucleotide sequence ID" value="NZ_JAMZDX010000007.1"/>
</dbReference>
<protein>
    <submittedName>
        <fullName evidence="6">DNA-binding NarL/FixJ family response regulator</fullName>
    </submittedName>
</protein>
<dbReference type="EMBL" id="JAMZDX010000007">
    <property type="protein sequence ID" value="MCP2313460.1"/>
    <property type="molecule type" value="Genomic_DNA"/>
</dbReference>
<dbReference type="SUPFAM" id="SSF46894">
    <property type="entry name" value="C-terminal effector domain of the bipartite response regulators"/>
    <property type="match status" value="1"/>
</dbReference>
<keyword evidence="7" id="KW-1185">Reference proteome</keyword>
<dbReference type="GO" id="GO:0003677">
    <property type="term" value="F:DNA binding"/>
    <property type="evidence" value="ECO:0007669"/>
    <property type="project" value="UniProtKB-KW"/>
</dbReference>
<feature type="domain" description="AAA+ ATPase" evidence="4">
    <location>
        <begin position="20"/>
        <end position="173"/>
    </location>
</feature>
<evidence type="ECO:0000256" key="3">
    <source>
        <dbReference type="SAM" id="MobiDB-lite"/>
    </source>
</evidence>
<sequence length="924" mass="96951">MTGELVDRADLLDRIRAALVQGSVLLHGPAGIGKTAVLDALAEEAGSAGESVLRSSPTTAESGLPHLALIDLLGGALPGLAEELPAHLRLALERALLHTAPEPGTATGPLAVRVAALEALRRLAARGPVLVLLDDTQWLDEASRQVIAFAARRLADRRLRFVVTERTDHDPVTAELCPRPVTELPVGPLAERAVGALLRERLGLRLAGLTLARVHAVSAGNAYFALELGRELRGRGEHAALAADPGRPLGVPQRLRHLVAARLTALPEDARRALAVLAAARPGTPLPEQLTGPLGAAVEQGVLVHGPGGALQFAHPLLAELVAADAPPAARREAHRLLAGLTADPVERARHRALAAEHPDPAIAAELDRAADTALTRGAPGTAADLLRLAAEHTGDDPDAAARRLLAAARNAATAGLPDLARACGERLSAAPGRDVRVQAALLLVRLLGPDHPETGALLAAAAAEAEGVPALAAAVRQERAVRALHHADHTAGLAELAAAEREAAAADDPDLLVEVLAVRAPIELSSDPAHGLALLERGRRLSAGRPLTGAAVFVRQGLAVAHLRTGAVECALAEVDALRAEVERAGRTEDLCTVLYVAASVYERAGRCAESYTFGRAAYELRERIEPAPGPARVLGGAAELNAGTVERAADLLDAAILAAASDQDREWLAYAHGLRGRVDLLRGTPAAAVGHFRQARQLLRRLQFDDPALFLLDADLAEALALTGEAGAAAETIADGRERARRLGREVVLLGLDRAEAVLAAVDGDPRSAADALRATIPEHHPYPLEIARAKLALGRLERRARRRAAARSELREAADRYARAGCTPWLRHTEAALAELDPAEPDPTPVQRDILGLVRGGATNREIAASLHLSVKAVEANLTRLYRQFGVRGRGELVRAADPAARQGGDQCALRTNRTSAPTGR</sequence>
<evidence type="ECO:0000259" key="5">
    <source>
        <dbReference type="SMART" id="SM00421"/>
    </source>
</evidence>
<organism evidence="6 7">
    <name type="scientific">Kitasatospora paracochleata</name>
    <dbReference type="NCBI Taxonomy" id="58354"/>
    <lineage>
        <taxon>Bacteria</taxon>
        <taxon>Bacillati</taxon>
        <taxon>Actinomycetota</taxon>
        <taxon>Actinomycetes</taxon>
        <taxon>Kitasatosporales</taxon>
        <taxon>Streptomycetaceae</taxon>
        <taxon>Kitasatospora</taxon>
    </lineage>
</organism>
<dbReference type="PANTHER" id="PTHR16305">
    <property type="entry name" value="TESTICULAR SOLUBLE ADENYLYL CYCLASE"/>
    <property type="match status" value="1"/>
</dbReference>
<dbReference type="InterPro" id="IPR016032">
    <property type="entry name" value="Sig_transdc_resp-reg_C-effctor"/>
</dbReference>
<dbReference type="InterPro" id="IPR011990">
    <property type="entry name" value="TPR-like_helical_dom_sf"/>
</dbReference>
<dbReference type="Proteomes" id="UP001206483">
    <property type="component" value="Unassembled WGS sequence"/>
</dbReference>
<evidence type="ECO:0000256" key="2">
    <source>
        <dbReference type="ARBA" id="ARBA00022840"/>
    </source>
</evidence>
<dbReference type="InterPro" id="IPR000792">
    <property type="entry name" value="Tscrpt_reg_LuxR_C"/>
</dbReference>
<dbReference type="InterPro" id="IPR041664">
    <property type="entry name" value="AAA_16"/>
</dbReference>
<keyword evidence="1" id="KW-0547">Nucleotide-binding</keyword>
<dbReference type="PANTHER" id="PTHR16305:SF35">
    <property type="entry name" value="TRANSCRIPTIONAL ACTIVATOR DOMAIN"/>
    <property type="match status" value="1"/>
</dbReference>
<gene>
    <name evidence="6" type="ORF">FHR36_006659</name>
</gene>
<dbReference type="InterPro" id="IPR027417">
    <property type="entry name" value="P-loop_NTPase"/>
</dbReference>
<dbReference type="InterPro" id="IPR036388">
    <property type="entry name" value="WH-like_DNA-bd_sf"/>
</dbReference>
<dbReference type="Pfam" id="PF00196">
    <property type="entry name" value="GerE"/>
    <property type="match status" value="1"/>
</dbReference>
<reference evidence="6 7" key="1">
    <citation type="submission" date="2022-06" db="EMBL/GenBank/DDBJ databases">
        <title>Sequencing the genomes of 1000 actinobacteria strains.</title>
        <authorList>
            <person name="Klenk H.-P."/>
        </authorList>
    </citation>
    <scope>NUCLEOTIDE SEQUENCE [LARGE SCALE GENOMIC DNA]</scope>
    <source>
        <strain evidence="6 7">DSM 41656</strain>
    </source>
</reference>
<dbReference type="Pfam" id="PF13191">
    <property type="entry name" value="AAA_16"/>
    <property type="match status" value="1"/>
</dbReference>
<dbReference type="InterPro" id="IPR003593">
    <property type="entry name" value="AAA+_ATPase"/>
</dbReference>
<feature type="region of interest" description="Disordered" evidence="3">
    <location>
        <begin position="904"/>
        <end position="924"/>
    </location>
</feature>
<feature type="compositionally biased region" description="Polar residues" evidence="3">
    <location>
        <begin position="913"/>
        <end position="924"/>
    </location>
</feature>
<comment type="caution">
    <text evidence="6">The sequence shown here is derived from an EMBL/GenBank/DDBJ whole genome shotgun (WGS) entry which is preliminary data.</text>
</comment>
<dbReference type="SUPFAM" id="SSF48452">
    <property type="entry name" value="TPR-like"/>
    <property type="match status" value="1"/>
</dbReference>
<accession>A0ABT1J7P9</accession>
<evidence type="ECO:0000256" key="1">
    <source>
        <dbReference type="ARBA" id="ARBA00022741"/>
    </source>
</evidence>
<evidence type="ECO:0000313" key="6">
    <source>
        <dbReference type="EMBL" id="MCP2313460.1"/>
    </source>
</evidence>
<dbReference type="SUPFAM" id="SSF52540">
    <property type="entry name" value="P-loop containing nucleoside triphosphate hydrolases"/>
    <property type="match status" value="1"/>
</dbReference>
<dbReference type="Gene3D" id="1.25.40.10">
    <property type="entry name" value="Tetratricopeptide repeat domain"/>
    <property type="match status" value="1"/>
</dbReference>
<dbReference type="Gene3D" id="1.10.10.10">
    <property type="entry name" value="Winged helix-like DNA-binding domain superfamily/Winged helix DNA-binding domain"/>
    <property type="match status" value="1"/>
</dbReference>
<dbReference type="Gene3D" id="3.40.50.300">
    <property type="entry name" value="P-loop containing nucleotide triphosphate hydrolases"/>
    <property type="match status" value="1"/>
</dbReference>
<dbReference type="SMART" id="SM00382">
    <property type="entry name" value="AAA"/>
    <property type="match status" value="1"/>
</dbReference>